<organism evidence="2 3">
    <name type="scientific">Shewanella gelidii</name>
    <dbReference type="NCBI Taxonomy" id="1642821"/>
    <lineage>
        <taxon>Bacteria</taxon>
        <taxon>Pseudomonadati</taxon>
        <taxon>Pseudomonadota</taxon>
        <taxon>Gammaproteobacteria</taxon>
        <taxon>Alteromonadales</taxon>
        <taxon>Shewanellaceae</taxon>
        <taxon>Shewanella</taxon>
    </lineage>
</organism>
<dbReference type="EMBL" id="BMPZ01000006">
    <property type="protein sequence ID" value="GGI85888.1"/>
    <property type="molecule type" value="Genomic_DNA"/>
</dbReference>
<evidence type="ECO:0000313" key="3">
    <source>
        <dbReference type="Proteomes" id="UP000613743"/>
    </source>
</evidence>
<reference evidence="2" key="2">
    <citation type="submission" date="2020-09" db="EMBL/GenBank/DDBJ databases">
        <authorList>
            <person name="Sun Q."/>
            <person name="Ohkuma M."/>
        </authorList>
    </citation>
    <scope>NUCLEOTIDE SEQUENCE</scope>
    <source>
        <strain evidence="2">JCM 30804</strain>
    </source>
</reference>
<dbReference type="RefSeq" id="WP_188921230.1">
    <property type="nucleotide sequence ID" value="NZ_BMPZ01000006.1"/>
</dbReference>
<sequence length="134" mass="14432">MKKAEPTIVGEISCGVCNAVAEVRQRSTGKKLLYTYCPNCKADQRTGKQIQAFWAENMQSVGTIGTRQPEPAPEPITENAPETDTGDDIPEWEPEQPKAEEKPEDSDSRGSGWVVGGLIAAVLLAFGIKAGSQQ</sequence>
<feature type="compositionally biased region" description="Basic and acidic residues" evidence="1">
    <location>
        <begin position="95"/>
        <end position="108"/>
    </location>
</feature>
<proteinExistence type="predicted"/>
<feature type="region of interest" description="Disordered" evidence="1">
    <location>
        <begin position="62"/>
        <end position="111"/>
    </location>
</feature>
<dbReference type="AlphaFoldDB" id="A0A917ND19"/>
<comment type="caution">
    <text evidence="2">The sequence shown here is derived from an EMBL/GenBank/DDBJ whole genome shotgun (WGS) entry which is preliminary data.</text>
</comment>
<keyword evidence="3" id="KW-1185">Reference proteome</keyword>
<reference evidence="2" key="1">
    <citation type="journal article" date="2014" name="Int. J. Syst. Evol. Microbiol.">
        <title>Complete genome sequence of Corynebacterium casei LMG S-19264T (=DSM 44701T), isolated from a smear-ripened cheese.</title>
        <authorList>
            <consortium name="US DOE Joint Genome Institute (JGI-PGF)"/>
            <person name="Walter F."/>
            <person name="Albersmeier A."/>
            <person name="Kalinowski J."/>
            <person name="Ruckert C."/>
        </authorList>
    </citation>
    <scope>NUCLEOTIDE SEQUENCE</scope>
    <source>
        <strain evidence="2">JCM 30804</strain>
    </source>
</reference>
<dbReference type="Proteomes" id="UP000613743">
    <property type="component" value="Unassembled WGS sequence"/>
</dbReference>
<feature type="compositionally biased region" description="Acidic residues" evidence="1">
    <location>
        <begin position="84"/>
        <end position="94"/>
    </location>
</feature>
<evidence type="ECO:0000256" key="1">
    <source>
        <dbReference type="SAM" id="MobiDB-lite"/>
    </source>
</evidence>
<protein>
    <submittedName>
        <fullName evidence="2">Uncharacterized protein</fullName>
    </submittedName>
</protein>
<gene>
    <name evidence="2" type="ORF">GCM10009332_23980</name>
</gene>
<accession>A0A917ND19</accession>
<name>A0A917ND19_9GAMM</name>
<evidence type="ECO:0000313" key="2">
    <source>
        <dbReference type="EMBL" id="GGI85888.1"/>
    </source>
</evidence>